<dbReference type="InterPro" id="IPR014957">
    <property type="entry name" value="IDEAL_dom"/>
</dbReference>
<accession>A0ABS7K799</accession>
<name>A0ABS7K799_9BACI</name>
<evidence type="ECO:0000259" key="1">
    <source>
        <dbReference type="SMART" id="SM00914"/>
    </source>
</evidence>
<dbReference type="RefSeq" id="WP_221874286.1">
    <property type="nucleotide sequence ID" value="NZ_JACWFH010000019.1"/>
</dbReference>
<evidence type="ECO:0000313" key="3">
    <source>
        <dbReference type="Proteomes" id="UP000769780"/>
    </source>
</evidence>
<dbReference type="EMBL" id="JACWFH010000019">
    <property type="protein sequence ID" value="MBY0098063.1"/>
    <property type="molecule type" value="Genomic_DNA"/>
</dbReference>
<feature type="domain" description="IDEAL" evidence="1">
    <location>
        <begin position="24"/>
        <end position="60"/>
    </location>
</feature>
<organism evidence="2 3">
    <name type="scientific">Mesobacillus maritimus</name>
    <dbReference type="NCBI Taxonomy" id="1643336"/>
    <lineage>
        <taxon>Bacteria</taxon>
        <taxon>Bacillati</taxon>
        <taxon>Bacillota</taxon>
        <taxon>Bacilli</taxon>
        <taxon>Bacillales</taxon>
        <taxon>Bacillaceae</taxon>
        <taxon>Mesobacillus</taxon>
    </lineage>
</organism>
<sequence>MDKKLLNSPKSEVNVIDSLMAEMVLDQALLTFRKKKIQQKIDQSLLDKNKSEFLRLTEELKKVM</sequence>
<dbReference type="Gene3D" id="4.10.810.10">
    <property type="entry name" value="Virus Scaffolding Protein, Chain A"/>
    <property type="match status" value="1"/>
</dbReference>
<protein>
    <submittedName>
        <fullName evidence="2">IDEAL domain-containing protein</fullName>
    </submittedName>
</protein>
<reference evidence="2 3" key="1">
    <citation type="submission" date="2020-07" db="EMBL/GenBank/DDBJ databases">
        <title>Fungal Genomes of the International Space Station.</title>
        <authorList>
            <person name="Seuylemezian A."/>
            <person name="Singh N.K."/>
            <person name="Wood J."/>
            <person name="Venkateswaran K."/>
        </authorList>
    </citation>
    <scope>NUCLEOTIDE SEQUENCE [LARGE SCALE GENOMIC DNA]</scope>
    <source>
        <strain evidence="2 3">PL-B2</strain>
    </source>
</reference>
<evidence type="ECO:0000313" key="2">
    <source>
        <dbReference type="EMBL" id="MBY0098063.1"/>
    </source>
</evidence>
<proteinExistence type="predicted"/>
<keyword evidence="3" id="KW-1185">Reference proteome</keyword>
<dbReference type="Pfam" id="PF08858">
    <property type="entry name" value="IDEAL"/>
    <property type="match status" value="1"/>
</dbReference>
<dbReference type="SMART" id="SM00914">
    <property type="entry name" value="IDEAL"/>
    <property type="match status" value="1"/>
</dbReference>
<comment type="caution">
    <text evidence="2">The sequence shown here is derived from an EMBL/GenBank/DDBJ whole genome shotgun (WGS) entry which is preliminary data.</text>
</comment>
<dbReference type="Proteomes" id="UP000769780">
    <property type="component" value="Unassembled WGS sequence"/>
</dbReference>
<dbReference type="InterPro" id="IPR027393">
    <property type="entry name" value="Virus_scaffolding_prot_C"/>
</dbReference>
<gene>
    <name evidence="2" type="ORF">H0185_14765</name>
</gene>